<dbReference type="GO" id="GO:0022857">
    <property type="term" value="F:transmembrane transporter activity"/>
    <property type="evidence" value="ECO:0007669"/>
    <property type="project" value="InterPro"/>
</dbReference>
<evidence type="ECO:0000256" key="2">
    <source>
        <dbReference type="ARBA" id="ARBA00022692"/>
    </source>
</evidence>
<reference evidence="8 9" key="2">
    <citation type="submission" date="2015-05" db="EMBL/GenBank/DDBJ databases">
        <authorList>
            <person name="Morales-Cruz A."/>
            <person name="Amrine K.C."/>
            <person name="Cantu D."/>
        </authorList>
    </citation>
    <scope>NUCLEOTIDE SEQUENCE [LARGE SCALE GENOMIC DNA]</scope>
    <source>
        <strain evidence="8">DA912</strain>
    </source>
</reference>
<dbReference type="OrthoDB" id="268400at2759"/>
<accession>A0A0G2FMY5</accession>
<feature type="transmembrane region" description="Helical" evidence="6">
    <location>
        <begin position="154"/>
        <end position="172"/>
    </location>
</feature>
<comment type="subcellular location">
    <subcellularLocation>
        <location evidence="1">Membrane</location>
        <topology evidence="1">Multi-pass membrane protein</topology>
    </subcellularLocation>
</comment>
<organism evidence="8 9">
    <name type="scientific">Diaporthe ampelina</name>
    <dbReference type="NCBI Taxonomy" id="1214573"/>
    <lineage>
        <taxon>Eukaryota</taxon>
        <taxon>Fungi</taxon>
        <taxon>Dikarya</taxon>
        <taxon>Ascomycota</taxon>
        <taxon>Pezizomycotina</taxon>
        <taxon>Sordariomycetes</taxon>
        <taxon>Sordariomycetidae</taxon>
        <taxon>Diaporthales</taxon>
        <taxon>Diaporthaceae</taxon>
        <taxon>Diaporthe</taxon>
    </lineage>
</organism>
<dbReference type="Proteomes" id="UP000034680">
    <property type="component" value="Unassembled WGS sequence"/>
</dbReference>
<dbReference type="GO" id="GO:0005886">
    <property type="term" value="C:plasma membrane"/>
    <property type="evidence" value="ECO:0007669"/>
    <property type="project" value="TreeGrafter"/>
</dbReference>
<feature type="transmembrane region" description="Helical" evidence="6">
    <location>
        <begin position="87"/>
        <end position="109"/>
    </location>
</feature>
<dbReference type="SUPFAM" id="SSF103473">
    <property type="entry name" value="MFS general substrate transporter"/>
    <property type="match status" value="1"/>
</dbReference>
<dbReference type="PROSITE" id="PS50850">
    <property type="entry name" value="MFS"/>
    <property type="match status" value="1"/>
</dbReference>
<feature type="domain" description="Major facilitator superfamily (MFS) profile" evidence="7">
    <location>
        <begin position="102"/>
        <end position="558"/>
    </location>
</feature>
<feature type="transmembrane region" description="Helical" evidence="6">
    <location>
        <begin position="359"/>
        <end position="380"/>
    </location>
</feature>
<feature type="transmembrane region" description="Helical" evidence="6">
    <location>
        <begin position="209"/>
        <end position="230"/>
    </location>
</feature>
<dbReference type="InterPro" id="IPR036259">
    <property type="entry name" value="MFS_trans_sf"/>
</dbReference>
<keyword evidence="4 6" id="KW-0472">Membrane</keyword>
<comment type="caution">
    <text evidence="8">The sequence shown here is derived from an EMBL/GenBank/DDBJ whole genome shotgun (WGS) entry which is preliminary data.</text>
</comment>
<proteinExistence type="predicted"/>
<dbReference type="Pfam" id="PF07690">
    <property type="entry name" value="MFS_1"/>
    <property type="match status" value="1"/>
</dbReference>
<dbReference type="STRING" id="1214573.A0A0G2FMY5"/>
<dbReference type="AlphaFoldDB" id="A0A0G2FMY5"/>
<evidence type="ECO:0000256" key="1">
    <source>
        <dbReference type="ARBA" id="ARBA00004141"/>
    </source>
</evidence>
<keyword evidence="9" id="KW-1185">Reference proteome</keyword>
<feature type="transmembrane region" description="Helical" evidence="6">
    <location>
        <begin position="400"/>
        <end position="420"/>
    </location>
</feature>
<feature type="transmembrane region" description="Helical" evidence="6">
    <location>
        <begin position="242"/>
        <end position="266"/>
    </location>
</feature>
<dbReference type="Gene3D" id="1.20.1250.20">
    <property type="entry name" value="MFS general substrate transporter like domains"/>
    <property type="match status" value="1"/>
</dbReference>
<gene>
    <name evidence="8" type="ORF">UCDDA912_g04330</name>
</gene>
<evidence type="ECO:0000256" key="4">
    <source>
        <dbReference type="ARBA" id="ARBA00023136"/>
    </source>
</evidence>
<feature type="transmembrane region" description="Helical" evidence="6">
    <location>
        <begin position="441"/>
        <end position="462"/>
    </location>
</feature>
<evidence type="ECO:0000259" key="7">
    <source>
        <dbReference type="PROSITE" id="PS50850"/>
    </source>
</evidence>
<evidence type="ECO:0000256" key="3">
    <source>
        <dbReference type="ARBA" id="ARBA00022989"/>
    </source>
</evidence>
<dbReference type="InterPro" id="IPR011701">
    <property type="entry name" value="MFS"/>
</dbReference>
<reference evidence="8 9" key="1">
    <citation type="submission" date="2015-05" db="EMBL/GenBank/DDBJ databases">
        <title>Distinctive expansion of gene families associated with plant cell wall degradation and secondary metabolism in the genomes of grapevine trunk pathogens.</title>
        <authorList>
            <person name="Lawrence D.P."/>
            <person name="Travadon R."/>
            <person name="Rolshausen P.E."/>
            <person name="Baumgartner K."/>
        </authorList>
    </citation>
    <scope>NUCLEOTIDE SEQUENCE [LARGE SCALE GENOMIC DNA]</scope>
    <source>
        <strain evidence="8">DA912</strain>
    </source>
</reference>
<dbReference type="PANTHER" id="PTHR23502">
    <property type="entry name" value="MAJOR FACILITATOR SUPERFAMILY"/>
    <property type="match status" value="1"/>
</dbReference>
<evidence type="ECO:0000256" key="5">
    <source>
        <dbReference type="SAM" id="MobiDB-lite"/>
    </source>
</evidence>
<protein>
    <submittedName>
        <fullName evidence="8">Putative major facilitator superfamily transporter</fullName>
    </submittedName>
</protein>
<keyword evidence="3 6" id="KW-1133">Transmembrane helix</keyword>
<evidence type="ECO:0000313" key="9">
    <source>
        <dbReference type="Proteomes" id="UP000034680"/>
    </source>
</evidence>
<feature type="transmembrane region" description="Helical" evidence="6">
    <location>
        <begin position="504"/>
        <end position="527"/>
    </location>
</feature>
<keyword evidence="2 6" id="KW-0812">Transmembrane</keyword>
<evidence type="ECO:0000256" key="6">
    <source>
        <dbReference type="SAM" id="Phobius"/>
    </source>
</evidence>
<sequence>MAGRMSWPLQRVDTNTFAQMDSYPEDKKEPDVEVMSVRSDGDSTQVVGSADMFDENGNLRLIPMPTSDPKDPLNLPNWRKWTAVGTLCFFGSLALSAEVIIGSLIPIFLLEYAGVDPTTIRNIDFVAASGGKGTQLNPLAVIPQGVKPPSLEEVSMLATIPLLTNGIASYLLVPLSIAIGRRPVLLLTAVLAWAGGLWAGLSTSLESHLAARAVMGLGAGAVEALIPLIVQDMVFIHQRAKAQSAIVASQGFIIIGLGIAAPYISANYDWRYLYYATSGAGIVAWLLLIALLPETRWTRSRAALGGKSEEKLGPGEVRPQIDYARFGPRTLWTNIGVFNFGFEWKNAGKSMLDTLRTTFFPAVVWSVLANSVFLVTNQAAQQLGSFALLAQGWEFQWTGLSVVPFVLATGMAFIIVGPVADKVSTRITKRRNGVREAEYGLANTILPFITGIAGCFVFGYAGESTVHWSVLLLGSFLIIFGFLCLMVTINVYIVESYPQWAGPVLVNVSSLKIIIAFFFASLATTWVAQKGLLATFVIYAETMIVISMFIPVLWFAGKKLRVWTGGRVKSKPGPRTRSFGAQSRFSQ</sequence>
<feature type="transmembrane region" description="Helical" evidence="6">
    <location>
        <begin position="533"/>
        <end position="557"/>
    </location>
</feature>
<dbReference type="PANTHER" id="PTHR23502:SF164">
    <property type="entry name" value="MAJOR FACILITATOR SUPERFAMILY (MFS) PROFILE DOMAIN-CONTAINING PROTEIN"/>
    <property type="match status" value="1"/>
</dbReference>
<dbReference type="EMBL" id="LCUC01000147">
    <property type="protein sequence ID" value="KKY35722.1"/>
    <property type="molecule type" value="Genomic_DNA"/>
</dbReference>
<feature type="transmembrane region" description="Helical" evidence="6">
    <location>
        <begin position="272"/>
        <end position="292"/>
    </location>
</feature>
<feature type="transmembrane region" description="Helical" evidence="6">
    <location>
        <begin position="184"/>
        <end position="203"/>
    </location>
</feature>
<evidence type="ECO:0000313" key="8">
    <source>
        <dbReference type="EMBL" id="KKY35722.1"/>
    </source>
</evidence>
<dbReference type="InterPro" id="IPR020846">
    <property type="entry name" value="MFS_dom"/>
</dbReference>
<name>A0A0G2FMY5_9PEZI</name>
<feature type="transmembrane region" description="Helical" evidence="6">
    <location>
        <begin position="468"/>
        <end position="492"/>
    </location>
</feature>
<feature type="region of interest" description="Disordered" evidence="5">
    <location>
        <begin position="567"/>
        <end position="587"/>
    </location>
</feature>